<gene>
    <name evidence="2" type="ORF">LEP1GSC151_3538</name>
</gene>
<comment type="similarity">
    <text evidence="1">Belongs to the transferase hexapeptide repeat family.</text>
</comment>
<keyword evidence="2" id="KW-0808">Transferase</keyword>
<dbReference type="InterPro" id="IPR011004">
    <property type="entry name" value="Trimer_LpxA-like_sf"/>
</dbReference>
<sequence>MIENFCTIHTRAVIINRIKIGSNSIIGAGTVIIRDVEPNSKVVGVPGKKIKAVI</sequence>
<dbReference type="PANTHER" id="PTHR43300">
    <property type="entry name" value="ACETYLTRANSFERASE"/>
    <property type="match status" value="1"/>
</dbReference>
<evidence type="ECO:0000313" key="3">
    <source>
        <dbReference type="Proteomes" id="UP000011776"/>
    </source>
</evidence>
<dbReference type="BioCyc" id="LINT1001599:G11K9-5655-MONOMER"/>
<proteinExistence type="inferred from homology"/>
<dbReference type="Pfam" id="PF00132">
    <property type="entry name" value="Hexapep"/>
    <property type="match status" value="1"/>
</dbReference>
<reference evidence="2 3" key="1">
    <citation type="submission" date="2013-02" db="EMBL/GenBank/DDBJ databases">
        <authorList>
            <person name="Harkins D.M."/>
            <person name="Durkin A.S."/>
            <person name="Brinkac L.M."/>
            <person name="Haft D.H."/>
            <person name="Selengut J.D."/>
            <person name="Sanka R."/>
            <person name="DePew J."/>
            <person name="Purushe J."/>
            <person name="Tulsiani S.M."/>
            <person name="Graham G.C."/>
            <person name="Burns M.-A."/>
            <person name="Dohnt M.F."/>
            <person name="Smythe L.D."/>
            <person name="McKay D.B."/>
            <person name="Craig S.B."/>
            <person name="Vinetz J.M."/>
            <person name="Sutton G.G."/>
            <person name="Nierman W.C."/>
            <person name="Fouts D.E."/>
        </authorList>
    </citation>
    <scope>NUCLEOTIDE SEQUENCE [LARGE SCALE GENOMIC DNA]</scope>
    <source>
        <strain evidence="2 3">LT2186</strain>
    </source>
</reference>
<protein>
    <submittedName>
        <fullName evidence="2">Transferase hexapeptide repeat protein</fullName>
    </submittedName>
</protein>
<dbReference type="Proteomes" id="UP000011776">
    <property type="component" value="Unassembled WGS sequence"/>
</dbReference>
<dbReference type="GO" id="GO:0016740">
    <property type="term" value="F:transferase activity"/>
    <property type="evidence" value="ECO:0007669"/>
    <property type="project" value="UniProtKB-KW"/>
</dbReference>
<organism evidence="2 3">
    <name type="scientific">Leptospira interrogans serovar Grippotyphosa str. LT2186</name>
    <dbReference type="NCBI Taxonomy" id="1001599"/>
    <lineage>
        <taxon>Bacteria</taxon>
        <taxon>Pseudomonadati</taxon>
        <taxon>Spirochaetota</taxon>
        <taxon>Spirochaetia</taxon>
        <taxon>Leptospirales</taxon>
        <taxon>Leptospiraceae</taxon>
        <taxon>Leptospira</taxon>
    </lineage>
</organism>
<comment type="caution">
    <text evidence="2">The sequence shown here is derived from an EMBL/GenBank/DDBJ whole genome shotgun (WGS) entry which is preliminary data.</text>
</comment>
<dbReference type="PANTHER" id="PTHR43300:SF7">
    <property type="entry name" value="UDP-N-ACETYLBACILLOSAMINE N-ACETYLTRANSFERASE"/>
    <property type="match status" value="1"/>
</dbReference>
<accession>M3ICN0</accession>
<evidence type="ECO:0000313" key="2">
    <source>
        <dbReference type="EMBL" id="EMG13096.1"/>
    </source>
</evidence>
<dbReference type="AlphaFoldDB" id="M3ICN0"/>
<dbReference type="InterPro" id="IPR001451">
    <property type="entry name" value="Hexapep"/>
</dbReference>
<dbReference type="EMBL" id="AFME02000036">
    <property type="protein sequence ID" value="EMG13096.1"/>
    <property type="molecule type" value="Genomic_DNA"/>
</dbReference>
<name>M3ICN0_LEPIR</name>
<dbReference type="SUPFAM" id="SSF51161">
    <property type="entry name" value="Trimeric LpxA-like enzymes"/>
    <property type="match status" value="1"/>
</dbReference>
<dbReference type="Gene3D" id="2.160.10.10">
    <property type="entry name" value="Hexapeptide repeat proteins"/>
    <property type="match status" value="1"/>
</dbReference>
<dbReference type="InterPro" id="IPR050179">
    <property type="entry name" value="Trans_hexapeptide_repeat"/>
</dbReference>
<evidence type="ECO:0000256" key="1">
    <source>
        <dbReference type="ARBA" id="ARBA00007274"/>
    </source>
</evidence>